<gene>
    <name evidence="1" type="ORF">LSH36_161g04013</name>
</gene>
<accession>A0AAD9N851</accession>
<dbReference type="AlphaFoldDB" id="A0AAD9N851"/>
<dbReference type="EMBL" id="JAODUP010000161">
    <property type="protein sequence ID" value="KAK2158948.1"/>
    <property type="molecule type" value="Genomic_DNA"/>
</dbReference>
<comment type="caution">
    <text evidence="1">The sequence shown here is derived from an EMBL/GenBank/DDBJ whole genome shotgun (WGS) entry which is preliminary data.</text>
</comment>
<keyword evidence="2" id="KW-1185">Reference proteome</keyword>
<evidence type="ECO:0000313" key="1">
    <source>
        <dbReference type="EMBL" id="KAK2158948.1"/>
    </source>
</evidence>
<protein>
    <submittedName>
        <fullName evidence="1">Uncharacterized protein</fullName>
    </submittedName>
</protein>
<proteinExistence type="predicted"/>
<organism evidence="1 2">
    <name type="scientific">Paralvinella palmiformis</name>
    <dbReference type="NCBI Taxonomy" id="53620"/>
    <lineage>
        <taxon>Eukaryota</taxon>
        <taxon>Metazoa</taxon>
        <taxon>Spiralia</taxon>
        <taxon>Lophotrochozoa</taxon>
        <taxon>Annelida</taxon>
        <taxon>Polychaeta</taxon>
        <taxon>Sedentaria</taxon>
        <taxon>Canalipalpata</taxon>
        <taxon>Terebellida</taxon>
        <taxon>Terebelliformia</taxon>
        <taxon>Alvinellidae</taxon>
        <taxon>Paralvinella</taxon>
    </lineage>
</organism>
<sequence>MGREYLGSVDSGKEKESRIMWYLFRHVKITTVIGRKTIITVITFRMQTDHFDCKIKRLYIKYTRNSGILTNWELNQVNDDMYSKFTFAYILQTDRQTDRQTYTDG</sequence>
<reference evidence="1" key="1">
    <citation type="journal article" date="2023" name="Mol. Biol. Evol.">
        <title>Third-Generation Sequencing Reveals the Adaptive Role of the Epigenome in Three Deep-Sea Polychaetes.</title>
        <authorList>
            <person name="Perez M."/>
            <person name="Aroh O."/>
            <person name="Sun Y."/>
            <person name="Lan Y."/>
            <person name="Juniper S.K."/>
            <person name="Young C.R."/>
            <person name="Angers B."/>
            <person name="Qian P.Y."/>
        </authorList>
    </citation>
    <scope>NUCLEOTIDE SEQUENCE</scope>
    <source>
        <strain evidence="1">P08H-3</strain>
    </source>
</reference>
<dbReference type="Proteomes" id="UP001208570">
    <property type="component" value="Unassembled WGS sequence"/>
</dbReference>
<evidence type="ECO:0000313" key="2">
    <source>
        <dbReference type="Proteomes" id="UP001208570"/>
    </source>
</evidence>
<name>A0AAD9N851_9ANNE</name>